<evidence type="ECO:0000256" key="3">
    <source>
        <dbReference type="ARBA" id="ARBA00023235"/>
    </source>
</evidence>
<feature type="active site" description="Nucleophile" evidence="4 5">
    <location>
        <position position="52"/>
    </location>
</feature>
<dbReference type="Gene3D" id="3.30.70.660">
    <property type="entry name" value="Pseudouridine synthase I, catalytic domain, C-terminal subdomain"/>
    <property type="match status" value="1"/>
</dbReference>
<dbReference type="GO" id="GO:0031119">
    <property type="term" value="P:tRNA pseudouridine synthesis"/>
    <property type="evidence" value="ECO:0007669"/>
    <property type="project" value="UniProtKB-UniRule"/>
</dbReference>
<dbReference type="OrthoDB" id="9811823at2"/>
<comment type="catalytic activity">
    <reaction evidence="4 7">
        <text>uridine(38/39/40) in tRNA = pseudouridine(38/39/40) in tRNA</text>
        <dbReference type="Rhea" id="RHEA:22376"/>
        <dbReference type="Rhea" id="RHEA-COMP:10085"/>
        <dbReference type="Rhea" id="RHEA-COMP:10087"/>
        <dbReference type="ChEBI" id="CHEBI:65314"/>
        <dbReference type="ChEBI" id="CHEBI:65315"/>
        <dbReference type="EC" id="5.4.99.12"/>
    </reaction>
</comment>
<dbReference type="Gene3D" id="3.30.70.580">
    <property type="entry name" value="Pseudouridine synthase I, catalytic domain, N-terminal subdomain"/>
    <property type="match status" value="1"/>
</dbReference>
<dbReference type="InterPro" id="IPR020094">
    <property type="entry name" value="TruA/RsuA/RluB/E/F_N"/>
</dbReference>
<evidence type="ECO:0000313" key="10">
    <source>
        <dbReference type="Proteomes" id="UP000266118"/>
    </source>
</evidence>
<dbReference type="CDD" id="cd02570">
    <property type="entry name" value="PseudoU_synth_EcTruA"/>
    <property type="match status" value="1"/>
</dbReference>
<sequence length="244" mass="28503">MPRYFLELSYKGTAYKGFQFQPNVPTIQGEVENAFLTILKQQIKFTTSSRTDAGVHARQNFFHFDMETHLSSGILYNLNALLPPDISLKNLFEVSSEQHSRFHATSRVYRYYIYRNKNPFLVDRAWYYPFNLDKDKLQQAADLLLRHTDFTSFSKRNTQTHSFICDIQNSCWYTEGDCLIYQVEANRFLRGMVRALVGTMLKVGRSLISLTDFEEIIKRKDCSFADFSTPSQGLFLEAVRFPFL</sequence>
<dbReference type="InterPro" id="IPR020103">
    <property type="entry name" value="PsdUridine_synth_cat_dom_sf"/>
</dbReference>
<gene>
    <name evidence="4 9" type="primary">truA</name>
    <name evidence="9" type="ORF">D6B99_01190</name>
</gene>
<evidence type="ECO:0000256" key="5">
    <source>
        <dbReference type="PIRSR" id="PIRSR001430-1"/>
    </source>
</evidence>
<dbReference type="SUPFAM" id="SSF55120">
    <property type="entry name" value="Pseudouridine synthase"/>
    <property type="match status" value="1"/>
</dbReference>
<dbReference type="PANTHER" id="PTHR11142">
    <property type="entry name" value="PSEUDOURIDYLATE SYNTHASE"/>
    <property type="match status" value="1"/>
</dbReference>
<dbReference type="NCBIfam" id="TIGR00071">
    <property type="entry name" value="hisT_truA"/>
    <property type="match status" value="1"/>
</dbReference>
<evidence type="ECO:0000259" key="8">
    <source>
        <dbReference type="Pfam" id="PF01416"/>
    </source>
</evidence>
<evidence type="ECO:0000313" key="9">
    <source>
        <dbReference type="EMBL" id="AYD46355.1"/>
    </source>
</evidence>
<dbReference type="Pfam" id="PF01416">
    <property type="entry name" value="PseudoU_synth_1"/>
    <property type="match status" value="1"/>
</dbReference>
<dbReference type="GO" id="GO:0003723">
    <property type="term" value="F:RNA binding"/>
    <property type="evidence" value="ECO:0007669"/>
    <property type="project" value="InterPro"/>
</dbReference>
<dbReference type="AlphaFoldDB" id="A0A386HKS2"/>
<dbReference type="GO" id="GO:0160147">
    <property type="term" value="F:tRNA pseudouridine(38-40) synthase activity"/>
    <property type="evidence" value="ECO:0007669"/>
    <property type="project" value="UniProtKB-EC"/>
</dbReference>
<dbReference type="FunFam" id="3.30.70.580:FF:000001">
    <property type="entry name" value="tRNA pseudouridine synthase A"/>
    <property type="match status" value="1"/>
</dbReference>
<keyword evidence="2 4" id="KW-0819">tRNA processing</keyword>
<feature type="binding site" evidence="4 6">
    <location>
        <position position="109"/>
    </location>
    <ligand>
        <name>substrate</name>
    </ligand>
</feature>
<dbReference type="EMBL" id="CP032489">
    <property type="protein sequence ID" value="AYD46355.1"/>
    <property type="molecule type" value="Genomic_DNA"/>
</dbReference>
<dbReference type="KEGG" id="ark:D6B99_01190"/>
<keyword evidence="10" id="KW-1185">Reference proteome</keyword>
<reference evidence="9 10" key="1">
    <citation type="submission" date="2018-09" db="EMBL/GenBank/DDBJ databases">
        <title>Arachidicoccus sp. nov., a bacterium isolated from soil.</title>
        <authorList>
            <person name="Weon H.-Y."/>
            <person name="Kwon S.-W."/>
            <person name="Lee S.A."/>
        </authorList>
    </citation>
    <scope>NUCLEOTIDE SEQUENCE [LARGE SCALE GENOMIC DNA]</scope>
    <source>
        <strain evidence="9 10">KIS59-12</strain>
    </source>
</reference>
<dbReference type="InterPro" id="IPR001406">
    <property type="entry name" value="PsdUridine_synth_TruA"/>
</dbReference>
<evidence type="ECO:0000256" key="1">
    <source>
        <dbReference type="ARBA" id="ARBA00009375"/>
    </source>
</evidence>
<dbReference type="InterPro" id="IPR020095">
    <property type="entry name" value="PsdUridine_synth_TruA_C"/>
</dbReference>
<protein>
    <recommendedName>
        <fullName evidence="4">tRNA pseudouridine synthase A</fullName>
        <ecNumber evidence="4">5.4.99.12</ecNumber>
    </recommendedName>
    <alternativeName>
        <fullName evidence="4">tRNA pseudouridine(38-40) synthase</fullName>
    </alternativeName>
    <alternativeName>
        <fullName evidence="4">tRNA pseudouridylate synthase I</fullName>
    </alternativeName>
    <alternativeName>
        <fullName evidence="4">tRNA-uridine isomerase I</fullName>
    </alternativeName>
</protein>
<name>A0A386HKS2_9BACT</name>
<accession>A0A386HKS2</accession>
<dbReference type="Proteomes" id="UP000266118">
    <property type="component" value="Chromosome"/>
</dbReference>
<dbReference type="RefSeq" id="WP_119984296.1">
    <property type="nucleotide sequence ID" value="NZ_CP032489.1"/>
</dbReference>
<evidence type="ECO:0000256" key="2">
    <source>
        <dbReference type="ARBA" id="ARBA00022694"/>
    </source>
</evidence>
<keyword evidence="3 4" id="KW-0413">Isomerase</keyword>
<evidence type="ECO:0000256" key="4">
    <source>
        <dbReference type="HAMAP-Rule" id="MF_00171"/>
    </source>
</evidence>
<dbReference type="HAMAP" id="MF_00171">
    <property type="entry name" value="TruA"/>
    <property type="match status" value="1"/>
</dbReference>
<comment type="function">
    <text evidence="4">Formation of pseudouridine at positions 38, 39 and 40 in the anticodon stem and loop of transfer RNAs.</text>
</comment>
<feature type="domain" description="Pseudouridine synthase I TruA alpha/beta" evidence="8">
    <location>
        <begin position="142"/>
        <end position="242"/>
    </location>
</feature>
<dbReference type="PANTHER" id="PTHR11142:SF0">
    <property type="entry name" value="TRNA PSEUDOURIDINE SYNTHASE-LIKE 1"/>
    <property type="match status" value="1"/>
</dbReference>
<comment type="caution">
    <text evidence="4">Lacks conserved residue(s) required for the propagation of feature annotation.</text>
</comment>
<comment type="subunit">
    <text evidence="4">Homodimer.</text>
</comment>
<evidence type="ECO:0000256" key="6">
    <source>
        <dbReference type="PIRSR" id="PIRSR001430-2"/>
    </source>
</evidence>
<organism evidence="9 10">
    <name type="scientific">Arachidicoccus soli</name>
    <dbReference type="NCBI Taxonomy" id="2341117"/>
    <lineage>
        <taxon>Bacteria</taxon>
        <taxon>Pseudomonadati</taxon>
        <taxon>Bacteroidota</taxon>
        <taxon>Chitinophagia</taxon>
        <taxon>Chitinophagales</taxon>
        <taxon>Chitinophagaceae</taxon>
        <taxon>Arachidicoccus</taxon>
    </lineage>
</organism>
<dbReference type="EC" id="5.4.99.12" evidence="4"/>
<comment type="similarity">
    <text evidence="1 4 7">Belongs to the tRNA pseudouridine synthase TruA family.</text>
</comment>
<evidence type="ECO:0000256" key="7">
    <source>
        <dbReference type="RuleBase" id="RU003792"/>
    </source>
</evidence>
<proteinExistence type="inferred from homology"/>
<dbReference type="InterPro" id="IPR020097">
    <property type="entry name" value="PsdUridine_synth_TruA_a/b_dom"/>
</dbReference>
<dbReference type="PIRSF" id="PIRSF001430">
    <property type="entry name" value="tRNA_psdUrid_synth"/>
    <property type="match status" value="1"/>
</dbReference>